<dbReference type="NCBIfam" id="TIGR01662">
    <property type="entry name" value="HAD-SF-IIIA"/>
    <property type="match status" value="1"/>
</dbReference>
<comment type="similarity">
    <text evidence="7">Belongs to the gmhB family.</text>
</comment>
<sequence length="181" mass="19625">MAQRCILLDRDGTIIFDKHYLHDPDGVELLPGAAQGLLRMQEMGYSLAVLTNQSGVGRGYYNETSVRACNDRMAELLARHGVILNGVFFCPHTPEDGCDCRKPNPGLMEQAVQALGFDPAESYMIGDKQADMGVGQATGATTILVRTGKGAEHEELCQNSADHVVDDLQAAADIIQSFEKN</sequence>
<comment type="subcellular location">
    <subcellularLocation>
        <location evidence="1 7">Cytoplasm</location>
    </subcellularLocation>
</comment>
<dbReference type="PIRSF" id="PIRSF004682">
    <property type="entry name" value="GmhB"/>
    <property type="match status" value="1"/>
</dbReference>
<evidence type="ECO:0000256" key="6">
    <source>
        <dbReference type="ARBA" id="ARBA00031828"/>
    </source>
</evidence>
<keyword evidence="2 7" id="KW-0963">Cytoplasm</keyword>
<name>A0ABN6S772_9BACT</name>
<dbReference type="Pfam" id="PF13242">
    <property type="entry name" value="Hydrolase_like"/>
    <property type="match status" value="1"/>
</dbReference>
<dbReference type="EMBL" id="AP026709">
    <property type="protein sequence ID" value="BDQ39014.1"/>
    <property type="molecule type" value="Genomic_DNA"/>
</dbReference>
<keyword evidence="9" id="KW-1185">Reference proteome</keyword>
<accession>A0ABN6S772</accession>
<dbReference type="EC" id="3.1.3.-" evidence="7"/>
<dbReference type="SUPFAM" id="SSF56784">
    <property type="entry name" value="HAD-like"/>
    <property type="match status" value="1"/>
</dbReference>
<dbReference type="Gene3D" id="3.40.50.1000">
    <property type="entry name" value="HAD superfamily/HAD-like"/>
    <property type="match status" value="1"/>
</dbReference>
<dbReference type="PANTHER" id="PTHR42891">
    <property type="entry name" value="D-GLYCERO-BETA-D-MANNO-HEPTOSE-1,7-BISPHOSPHATE 7-PHOSPHATASE"/>
    <property type="match status" value="1"/>
</dbReference>
<dbReference type="InterPro" id="IPR023214">
    <property type="entry name" value="HAD_sf"/>
</dbReference>
<dbReference type="NCBIfam" id="NF006506">
    <property type="entry name" value="PRK08942.1"/>
    <property type="match status" value="1"/>
</dbReference>
<proteinExistence type="inferred from homology"/>
<keyword evidence="4 7" id="KW-0378">Hydrolase</keyword>
<evidence type="ECO:0000256" key="4">
    <source>
        <dbReference type="ARBA" id="ARBA00022801"/>
    </source>
</evidence>
<dbReference type="InterPro" id="IPR004446">
    <property type="entry name" value="Heptose_bisP_phosphatase"/>
</dbReference>
<dbReference type="Proteomes" id="UP001317742">
    <property type="component" value="Chromosome"/>
</dbReference>
<organism evidence="8 9">
    <name type="scientific">Pseudodesulfovibrio nedwellii</name>
    <dbReference type="NCBI Taxonomy" id="2973072"/>
    <lineage>
        <taxon>Bacteria</taxon>
        <taxon>Pseudomonadati</taxon>
        <taxon>Thermodesulfobacteriota</taxon>
        <taxon>Desulfovibrionia</taxon>
        <taxon>Desulfovibrionales</taxon>
        <taxon>Desulfovibrionaceae</taxon>
    </lineage>
</organism>
<keyword evidence="5 7" id="KW-0119">Carbohydrate metabolism</keyword>
<keyword evidence="3" id="KW-0479">Metal-binding</keyword>
<evidence type="ECO:0000256" key="1">
    <source>
        <dbReference type="ARBA" id="ARBA00004496"/>
    </source>
</evidence>
<evidence type="ECO:0000256" key="7">
    <source>
        <dbReference type="PIRNR" id="PIRNR004682"/>
    </source>
</evidence>
<evidence type="ECO:0000313" key="9">
    <source>
        <dbReference type="Proteomes" id="UP001317742"/>
    </source>
</evidence>
<dbReference type="CDD" id="cd07503">
    <property type="entry name" value="HAD_HisB-N"/>
    <property type="match status" value="1"/>
</dbReference>
<evidence type="ECO:0000256" key="2">
    <source>
        <dbReference type="ARBA" id="ARBA00022490"/>
    </source>
</evidence>
<dbReference type="InterPro" id="IPR036412">
    <property type="entry name" value="HAD-like_sf"/>
</dbReference>
<gene>
    <name evidence="8" type="ORF">SYK_33740</name>
</gene>
<evidence type="ECO:0000313" key="8">
    <source>
        <dbReference type="EMBL" id="BDQ39014.1"/>
    </source>
</evidence>
<dbReference type="NCBIfam" id="TIGR01656">
    <property type="entry name" value="Histidinol-ppas"/>
    <property type="match status" value="1"/>
</dbReference>
<evidence type="ECO:0000256" key="3">
    <source>
        <dbReference type="ARBA" id="ARBA00022723"/>
    </source>
</evidence>
<dbReference type="RefSeq" id="WP_281761496.1">
    <property type="nucleotide sequence ID" value="NZ_AP026709.1"/>
</dbReference>
<reference evidence="8 9" key="1">
    <citation type="submission" date="2022-08" db="EMBL/GenBank/DDBJ databases">
        <title>Genome Sequence of the sulphate-reducing bacterium, Pseudodesulfovibrio sp. SYK.</title>
        <authorList>
            <person name="Kondo R."/>
            <person name="Kataoka T."/>
        </authorList>
    </citation>
    <scope>NUCLEOTIDE SEQUENCE [LARGE SCALE GENOMIC DNA]</scope>
    <source>
        <strain evidence="8 9">SYK</strain>
    </source>
</reference>
<dbReference type="PANTHER" id="PTHR42891:SF1">
    <property type="entry name" value="D-GLYCERO-BETA-D-MANNO-HEPTOSE-1,7-BISPHOSPHATE 7-PHOSPHATASE"/>
    <property type="match status" value="1"/>
</dbReference>
<dbReference type="InterPro" id="IPR006543">
    <property type="entry name" value="Histidinol-phos"/>
</dbReference>
<dbReference type="InterPro" id="IPR006549">
    <property type="entry name" value="HAD-SF_hydro_IIIA"/>
</dbReference>
<evidence type="ECO:0000256" key="5">
    <source>
        <dbReference type="ARBA" id="ARBA00023277"/>
    </source>
</evidence>
<protein>
    <recommendedName>
        <fullName evidence="6 7">D,D-heptose 1,7-bisphosphate phosphatase</fullName>
        <ecNumber evidence="7">3.1.3.-</ecNumber>
    </recommendedName>
</protein>